<dbReference type="AlphaFoldDB" id="A0A0A9A669"/>
<sequence length="99" mass="11663">MNIEDLRDKDLQPQLDELIGSLTRMWATMLDCHRQQRAIIKLVSRSYNLKISFQSESQRQAALLLSVELRNLCSNFQNWMVAQVHETSEEEEEFQETCC</sequence>
<evidence type="ECO:0000313" key="2">
    <source>
        <dbReference type="EMBL" id="JAD47144.1"/>
    </source>
</evidence>
<evidence type="ECO:0000259" key="1">
    <source>
        <dbReference type="Pfam" id="PF04782"/>
    </source>
</evidence>
<dbReference type="EMBL" id="GBRH01250751">
    <property type="protein sequence ID" value="JAD47144.1"/>
    <property type="molecule type" value="Transcribed_RNA"/>
</dbReference>
<organism evidence="2">
    <name type="scientific">Arundo donax</name>
    <name type="common">Giant reed</name>
    <name type="synonym">Donax arundinaceus</name>
    <dbReference type="NCBI Taxonomy" id="35708"/>
    <lineage>
        <taxon>Eukaryota</taxon>
        <taxon>Viridiplantae</taxon>
        <taxon>Streptophyta</taxon>
        <taxon>Embryophyta</taxon>
        <taxon>Tracheophyta</taxon>
        <taxon>Spermatophyta</taxon>
        <taxon>Magnoliopsida</taxon>
        <taxon>Liliopsida</taxon>
        <taxon>Poales</taxon>
        <taxon>Poaceae</taxon>
        <taxon>PACMAD clade</taxon>
        <taxon>Arundinoideae</taxon>
        <taxon>Arundineae</taxon>
        <taxon>Arundo</taxon>
    </lineage>
</organism>
<accession>A0A0A9A669</accession>
<dbReference type="PANTHER" id="PTHR21450">
    <property type="entry name" value="PROTEIN ALTERED PHOSPHATE STARVATION RESPONSE 1"/>
    <property type="match status" value="1"/>
</dbReference>
<proteinExistence type="predicted"/>
<name>A0A0A9A669_ARUDO</name>
<feature type="domain" description="DUF632" evidence="1">
    <location>
        <begin position="2"/>
        <end position="83"/>
    </location>
</feature>
<dbReference type="Pfam" id="PF04782">
    <property type="entry name" value="DUF632"/>
    <property type="match status" value="1"/>
</dbReference>
<reference evidence="2" key="2">
    <citation type="journal article" date="2015" name="Data Brief">
        <title>Shoot transcriptome of the giant reed, Arundo donax.</title>
        <authorList>
            <person name="Barrero R.A."/>
            <person name="Guerrero F.D."/>
            <person name="Moolhuijzen P."/>
            <person name="Goolsby J.A."/>
            <person name="Tidwell J."/>
            <person name="Bellgard S.E."/>
            <person name="Bellgard M.I."/>
        </authorList>
    </citation>
    <scope>NUCLEOTIDE SEQUENCE</scope>
    <source>
        <tissue evidence="2">Shoot tissue taken approximately 20 cm above the soil surface</tissue>
    </source>
</reference>
<protein>
    <recommendedName>
        <fullName evidence="1">DUF632 domain-containing protein</fullName>
    </recommendedName>
</protein>
<dbReference type="PANTHER" id="PTHR21450:SF30">
    <property type="entry name" value="OS07G0686500 PROTEIN"/>
    <property type="match status" value="1"/>
</dbReference>
<dbReference type="InterPro" id="IPR006867">
    <property type="entry name" value="DUF632"/>
</dbReference>
<reference evidence="2" key="1">
    <citation type="submission" date="2014-09" db="EMBL/GenBank/DDBJ databases">
        <authorList>
            <person name="Magalhaes I.L.F."/>
            <person name="Oliveira U."/>
            <person name="Santos F.R."/>
            <person name="Vidigal T.H.D.A."/>
            <person name="Brescovit A.D."/>
            <person name="Santos A.J."/>
        </authorList>
    </citation>
    <scope>NUCLEOTIDE SEQUENCE</scope>
    <source>
        <tissue evidence="2">Shoot tissue taken approximately 20 cm above the soil surface</tissue>
    </source>
</reference>